<proteinExistence type="predicted"/>
<comment type="caution">
    <text evidence="1">The sequence shown here is derived from an EMBL/GenBank/DDBJ whole genome shotgun (WGS) entry which is preliminary data.</text>
</comment>
<evidence type="ECO:0000313" key="1">
    <source>
        <dbReference type="EMBL" id="GCE07396.1"/>
    </source>
</evidence>
<dbReference type="RefSeq" id="WP_126598619.1">
    <property type="nucleotide sequence ID" value="NZ_BIFQ01000001.1"/>
</dbReference>
<protein>
    <submittedName>
        <fullName evidence="1">Uncharacterized protein</fullName>
    </submittedName>
</protein>
<sequence>MEPEDFVEPEIAVTAAVVAVIFSPRARKLIRQGLVYGTAGVLMAGDAINSFARSVGRSFEQTQRGAGAHPATAAKGSGG</sequence>
<dbReference type="Proteomes" id="UP000287224">
    <property type="component" value="Unassembled WGS sequence"/>
</dbReference>
<name>A0A401ZKM0_9CHLR</name>
<dbReference type="AlphaFoldDB" id="A0A401ZKM0"/>
<evidence type="ECO:0000313" key="2">
    <source>
        <dbReference type="Proteomes" id="UP000287224"/>
    </source>
</evidence>
<reference evidence="2" key="1">
    <citation type="submission" date="2018-12" db="EMBL/GenBank/DDBJ databases">
        <title>Tengunoibacter tsumagoiensis gen. nov., sp. nov., Dictyobacter kobayashii sp. nov., D. alpinus sp. nov., and D. joshuensis sp. nov. and description of Dictyobacteraceae fam. nov. within the order Ktedonobacterales isolated from Tengu-no-mugimeshi.</title>
        <authorList>
            <person name="Wang C.M."/>
            <person name="Zheng Y."/>
            <person name="Sakai Y."/>
            <person name="Toyoda A."/>
            <person name="Minakuchi Y."/>
            <person name="Abe K."/>
            <person name="Yokota A."/>
            <person name="Yabe S."/>
        </authorList>
    </citation>
    <scope>NUCLEOTIDE SEQUENCE [LARGE SCALE GENOMIC DNA]</scope>
    <source>
        <strain evidence="2">S-27</strain>
    </source>
</reference>
<organism evidence="1 2">
    <name type="scientific">Dictyobacter aurantiacus</name>
    <dbReference type="NCBI Taxonomy" id="1936993"/>
    <lineage>
        <taxon>Bacteria</taxon>
        <taxon>Bacillati</taxon>
        <taxon>Chloroflexota</taxon>
        <taxon>Ktedonobacteria</taxon>
        <taxon>Ktedonobacterales</taxon>
        <taxon>Dictyobacteraceae</taxon>
        <taxon>Dictyobacter</taxon>
    </lineage>
</organism>
<dbReference type="EMBL" id="BIFQ01000001">
    <property type="protein sequence ID" value="GCE07396.1"/>
    <property type="molecule type" value="Genomic_DNA"/>
</dbReference>
<keyword evidence="2" id="KW-1185">Reference proteome</keyword>
<accession>A0A401ZKM0</accession>
<gene>
    <name evidence="1" type="ORF">KDAU_47250</name>
</gene>
<dbReference type="OrthoDB" id="166573at2"/>